<reference evidence="2" key="1">
    <citation type="submission" date="2023-01" db="EMBL/GenBank/DDBJ databases">
        <title>Draft genome sequence of Nocardiopsis sp. LSu2-4 isolated from halophytes.</title>
        <authorList>
            <person name="Duangmal K."/>
            <person name="Chantavorakit T."/>
        </authorList>
    </citation>
    <scope>NUCLEOTIDE SEQUENCE</scope>
    <source>
        <strain evidence="2">LSu2-4</strain>
    </source>
</reference>
<sequence length="96" mass="10556">MRIRILTIAALATFGLAGSASAAQADIQETDRSPTVESSASVQGHWEFFMSFDTHGECDAMGQLVTADAAPYVYDIYACHYWEGGPEWQLYVKDTD</sequence>
<evidence type="ECO:0000313" key="2">
    <source>
        <dbReference type="EMBL" id="MDA2804058.1"/>
    </source>
</evidence>
<dbReference type="Proteomes" id="UP001165685">
    <property type="component" value="Unassembled WGS sequence"/>
</dbReference>
<gene>
    <name evidence="2" type="ORF">O4U47_06005</name>
</gene>
<proteinExistence type="predicted"/>
<accession>A0ABT4TH72</accession>
<comment type="caution">
    <text evidence="2">The sequence shown here is derived from an EMBL/GenBank/DDBJ whole genome shotgun (WGS) entry which is preliminary data.</text>
</comment>
<name>A0ABT4TH72_9ACTN</name>
<protein>
    <submittedName>
        <fullName evidence="2">Uncharacterized protein</fullName>
    </submittedName>
</protein>
<keyword evidence="3" id="KW-1185">Reference proteome</keyword>
<organism evidence="2 3">
    <name type="scientific">Nocardiopsis suaedae</name>
    <dbReference type="NCBI Taxonomy" id="3018444"/>
    <lineage>
        <taxon>Bacteria</taxon>
        <taxon>Bacillati</taxon>
        <taxon>Actinomycetota</taxon>
        <taxon>Actinomycetes</taxon>
        <taxon>Streptosporangiales</taxon>
        <taxon>Nocardiopsidaceae</taxon>
        <taxon>Nocardiopsis</taxon>
    </lineage>
</organism>
<feature type="signal peptide" evidence="1">
    <location>
        <begin position="1"/>
        <end position="22"/>
    </location>
</feature>
<dbReference type="RefSeq" id="WP_270676549.1">
    <property type="nucleotide sequence ID" value="NZ_JAQFWP010000007.1"/>
</dbReference>
<evidence type="ECO:0000256" key="1">
    <source>
        <dbReference type="SAM" id="SignalP"/>
    </source>
</evidence>
<feature type="chain" id="PRO_5045957673" evidence="1">
    <location>
        <begin position="23"/>
        <end position="96"/>
    </location>
</feature>
<evidence type="ECO:0000313" key="3">
    <source>
        <dbReference type="Proteomes" id="UP001165685"/>
    </source>
</evidence>
<dbReference type="EMBL" id="JAQFWP010000007">
    <property type="protein sequence ID" value="MDA2804058.1"/>
    <property type="molecule type" value="Genomic_DNA"/>
</dbReference>
<keyword evidence="1" id="KW-0732">Signal</keyword>